<dbReference type="InterPro" id="IPR040365">
    <property type="entry name" value="EFHD1/2"/>
</dbReference>
<gene>
    <name evidence="5" type="ORF">AFUS01_LOCUS991</name>
</gene>
<dbReference type="PROSITE" id="PS50222">
    <property type="entry name" value="EF_HAND_2"/>
    <property type="match status" value="1"/>
</dbReference>
<dbReference type="PANTHER" id="PTHR13025:SF6">
    <property type="entry name" value="EF-HAND DOMAIN-CONTAINING PROTEIN-RELATED"/>
    <property type="match status" value="1"/>
</dbReference>
<keyword evidence="3" id="KW-0106">Calcium</keyword>
<dbReference type="PANTHER" id="PTHR13025">
    <property type="entry name" value="EF-HAND DOMAIN-CONTAINING PROTEIN D"/>
    <property type="match status" value="1"/>
</dbReference>
<accession>A0A8J2NRC3</accession>
<evidence type="ECO:0000259" key="4">
    <source>
        <dbReference type="PROSITE" id="PS50222"/>
    </source>
</evidence>
<evidence type="ECO:0000313" key="5">
    <source>
        <dbReference type="EMBL" id="CAG7657744.1"/>
    </source>
</evidence>
<reference evidence="5" key="1">
    <citation type="submission" date="2021-06" db="EMBL/GenBank/DDBJ databases">
        <authorList>
            <person name="Hodson N. C."/>
            <person name="Mongue J. A."/>
            <person name="Jaron S. K."/>
        </authorList>
    </citation>
    <scope>NUCLEOTIDE SEQUENCE</scope>
</reference>
<feature type="domain" description="EF-hand" evidence="4">
    <location>
        <begin position="6"/>
        <end position="41"/>
    </location>
</feature>
<dbReference type="CDD" id="cd00051">
    <property type="entry name" value="EFh"/>
    <property type="match status" value="1"/>
</dbReference>
<dbReference type="SMART" id="SM00054">
    <property type="entry name" value="EFh"/>
    <property type="match status" value="2"/>
</dbReference>
<dbReference type="EMBL" id="CAJVCH010005425">
    <property type="protein sequence ID" value="CAG7657744.1"/>
    <property type="molecule type" value="Genomic_DNA"/>
</dbReference>
<comment type="caution">
    <text evidence="5">The sequence shown here is derived from an EMBL/GenBank/DDBJ whole genome shotgun (WGS) entry which is preliminary data.</text>
</comment>
<protein>
    <recommendedName>
        <fullName evidence="4">EF-hand domain-containing protein</fullName>
    </recommendedName>
</protein>
<proteinExistence type="predicted"/>
<organism evidence="5 6">
    <name type="scientific">Allacma fusca</name>
    <dbReference type="NCBI Taxonomy" id="39272"/>
    <lineage>
        <taxon>Eukaryota</taxon>
        <taxon>Metazoa</taxon>
        <taxon>Ecdysozoa</taxon>
        <taxon>Arthropoda</taxon>
        <taxon>Hexapoda</taxon>
        <taxon>Collembola</taxon>
        <taxon>Symphypleona</taxon>
        <taxon>Sminthuridae</taxon>
        <taxon>Allacma</taxon>
    </lineage>
</organism>
<evidence type="ECO:0000256" key="1">
    <source>
        <dbReference type="ARBA" id="ARBA00022723"/>
    </source>
</evidence>
<evidence type="ECO:0000313" key="6">
    <source>
        <dbReference type="Proteomes" id="UP000708208"/>
    </source>
</evidence>
<keyword evidence="1" id="KW-0479">Metal-binding</keyword>
<keyword evidence="2" id="KW-0677">Repeat</keyword>
<evidence type="ECO:0000256" key="2">
    <source>
        <dbReference type="ARBA" id="ARBA00022737"/>
    </source>
</evidence>
<dbReference type="GO" id="GO:0005509">
    <property type="term" value="F:calcium ion binding"/>
    <property type="evidence" value="ECO:0007669"/>
    <property type="project" value="InterPro"/>
</dbReference>
<sequence>MDSQDGQVIDLQSIFAQFDKDSDGLLNLEETYQMMETLGDLENKLKLEELLQEMGLDRDNDLKTNFQEFLIICNKSQAGDEIDSLIKSINWEGITLTGTTQIAVHMVGVAGAKNFFERKAEEQKSQNIKYEKRRITNEARQNRFLQKLAFFSFVDESPRHELPLQKKYMGLNMFVASKQKTP</sequence>
<dbReference type="Proteomes" id="UP000708208">
    <property type="component" value="Unassembled WGS sequence"/>
</dbReference>
<dbReference type="InterPro" id="IPR002048">
    <property type="entry name" value="EF_hand_dom"/>
</dbReference>
<dbReference type="AlphaFoldDB" id="A0A8J2NRC3"/>
<evidence type="ECO:0000256" key="3">
    <source>
        <dbReference type="ARBA" id="ARBA00022837"/>
    </source>
</evidence>
<name>A0A8J2NRC3_9HEXA</name>
<keyword evidence="6" id="KW-1185">Reference proteome</keyword>